<evidence type="ECO:0000256" key="1">
    <source>
        <dbReference type="SAM" id="SignalP"/>
    </source>
</evidence>
<dbReference type="EMBL" id="BAABGY010000008">
    <property type="protein sequence ID" value="GAA4333928.1"/>
    <property type="molecule type" value="Genomic_DNA"/>
</dbReference>
<keyword evidence="1" id="KW-0732">Signal</keyword>
<dbReference type="Proteomes" id="UP001501725">
    <property type="component" value="Unassembled WGS sequence"/>
</dbReference>
<dbReference type="InterPro" id="IPR026950">
    <property type="entry name" value="Caps_assemb_Wzi"/>
</dbReference>
<dbReference type="RefSeq" id="WP_345256338.1">
    <property type="nucleotide sequence ID" value="NZ_BAABGY010000008.1"/>
</dbReference>
<comment type="caution">
    <text evidence="2">The sequence shown here is derived from an EMBL/GenBank/DDBJ whole genome shotgun (WGS) entry which is preliminary data.</text>
</comment>
<organism evidence="2 3">
    <name type="scientific">Flaviaesturariibacter amylovorans</name>
    <dbReference type="NCBI Taxonomy" id="1084520"/>
    <lineage>
        <taxon>Bacteria</taxon>
        <taxon>Pseudomonadati</taxon>
        <taxon>Bacteroidota</taxon>
        <taxon>Chitinophagia</taxon>
        <taxon>Chitinophagales</taxon>
        <taxon>Chitinophagaceae</taxon>
        <taxon>Flaviaestuariibacter</taxon>
    </lineage>
</organism>
<accession>A0ABP8H3L7</accession>
<proteinExistence type="predicted"/>
<evidence type="ECO:0000313" key="2">
    <source>
        <dbReference type="EMBL" id="GAA4333928.1"/>
    </source>
</evidence>
<reference evidence="3" key="1">
    <citation type="journal article" date="2019" name="Int. J. Syst. Evol. Microbiol.">
        <title>The Global Catalogue of Microorganisms (GCM) 10K type strain sequencing project: providing services to taxonomists for standard genome sequencing and annotation.</title>
        <authorList>
            <consortium name="The Broad Institute Genomics Platform"/>
            <consortium name="The Broad Institute Genome Sequencing Center for Infectious Disease"/>
            <person name="Wu L."/>
            <person name="Ma J."/>
        </authorList>
    </citation>
    <scope>NUCLEOTIDE SEQUENCE [LARGE SCALE GENOMIC DNA]</scope>
    <source>
        <strain evidence="3">JCM 17919</strain>
    </source>
</reference>
<evidence type="ECO:0000313" key="3">
    <source>
        <dbReference type="Proteomes" id="UP001501725"/>
    </source>
</evidence>
<feature type="signal peptide" evidence="1">
    <location>
        <begin position="1"/>
        <end position="21"/>
    </location>
</feature>
<evidence type="ECO:0008006" key="4">
    <source>
        <dbReference type="Google" id="ProtNLM"/>
    </source>
</evidence>
<dbReference type="Gene3D" id="2.40.160.130">
    <property type="entry name" value="Capsule assembly protein Wzi"/>
    <property type="match status" value="1"/>
</dbReference>
<keyword evidence="3" id="KW-1185">Reference proteome</keyword>
<sequence>MQYKQSLLKVAALLLPAFAGAQTTYLPQGAHEQHLLERLEIKAGHDSVLNFSKVQPFSRKQYIPALNRVDTALLTRVDKYNLYLANISNLEWATGDRERFRSRRAIAKHFYESPANLYEVHEPNFFLAVNPVFQYTVSKEQDNEQHLFQNTRGIALRGRIADKIGFAAYVTDNQERNPSYVQGFTLERRAVPGAGFYKDFKGAGGVDYFDARGYITFNAAKAIDITFGYDKNFIGNGTRSLFLSDFSAPTTFLRLNTRIWKFHYQNLFMELNSANRLNADKLQPKKYAAMHHLDLQVTKWLNIGLFEGVVFGRTNHFEFGYLVPVIFYRSIEQQNGSFDNSVAGLDVKANIAKRFQVYGQLLLDEFKLSELKSNKGWWANKFGWQLGAKYIDAFGIRNLDLQLEANRVRPFTYSHADSVANYTHYNQPLAHPLGANFQEFIGTARYQPAPKWLLQGRMMYYYQGRDTGMSANGANIFLPNRQFDPATPFNGVPRRTADYGFNVGGGYRTQVALASLLVSYQLRPNLFVEGNGVYRHQTTPFGNIGGTAGSGTFIGTVGIRWNMHRRDFLF</sequence>
<feature type="chain" id="PRO_5045791088" description="Capsule assembly Wzi family protein" evidence="1">
    <location>
        <begin position="22"/>
        <end position="570"/>
    </location>
</feature>
<gene>
    <name evidence="2" type="ORF">GCM10023184_27530</name>
</gene>
<dbReference type="Pfam" id="PF14052">
    <property type="entry name" value="Caps_assemb_Wzi"/>
    <property type="match status" value="1"/>
</dbReference>
<protein>
    <recommendedName>
        <fullName evidence="4">Capsule assembly Wzi family protein</fullName>
    </recommendedName>
</protein>
<dbReference type="InterPro" id="IPR038636">
    <property type="entry name" value="Wzi_sf"/>
</dbReference>
<name>A0ABP8H3L7_9BACT</name>